<protein>
    <recommendedName>
        <fullName evidence="12">Protein kinase domain-containing protein</fullName>
    </recommendedName>
</protein>
<dbReference type="InterPro" id="IPR011009">
    <property type="entry name" value="Kinase-like_dom_sf"/>
</dbReference>
<dbReference type="Gene3D" id="1.25.40.430">
    <property type="match status" value="1"/>
</dbReference>
<feature type="binding site" evidence="6">
    <location>
        <position position="921"/>
    </location>
    <ligand>
        <name>ATP</name>
        <dbReference type="ChEBI" id="CHEBI:30616"/>
    </ligand>
</feature>
<evidence type="ECO:0008006" key="12">
    <source>
        <dbReference type="Google" id="ProtNLM"/>
    </source>
</evidence>
<feature type="region of interest" description="Disordered" evidence="7">
    <location>
        <begin position="662"/>
        <end position="884"/>
    </location>
</feature>
<feature type="compositionally biased region" description="Basic and acidic residues" evidence="7">
    <location>
        <begin position="571"/>
        <end position="585"/>
    </location>
</feature>
<dbReference type="PANTHER" id="PTHR22974:SF21">
    <property type="entry name" value="DUAL SPECIFICITY PROTEIN KINASE TTK"/>
    <property type="match status" value="1"/>
</dbReference>
<dbReference type="PROSITE" id="PS50011">
    <property type="entry name" value="PROTEIN_KINASE_DOM"/>
    <property type="match status" value="1"/>
</dbReference>
<feature type="region of interest" description="Disordered" evidence="7">
    <location>
        <begin position="405"/>
        <end position="460"/>
    </location>
</feature>
<evidence type="ECO:0000256" key="5">
    <source>
        <dbReference type="ARBA" id="ARBA00022840"/>
    </source>
</evidence>
<keyword evidence="11" id="KW-1185">Reference proteome</keyword>
<comment type="caution">
    <text evidence="10">The sequence shown here is derived from an EMBL/GenBank/DDBJ whole genome shotgun (WGS) entry which is preliminary data.</text>
</comment>
<feature type="domain" description="BUB1 N-terminal" evidence="9">
    <location>
        <begin position="106"/>
        <end position="277"/>
    </location>
</feature>
<dbReference type="InterPro" id="IPR008271">
    <property type="entry name" value="Ser/Thr_kinase_AS"/>
</dbReference>
<feature type="compositionally biased region" description="Low complexity" evidence="7">
    <location>
        <begin position="380"/>
        <end position="392"/>
    </location>
</feature>
<dbReference type="SUPFAM" id="SSF56112">
    <property type="entry name" value="Protein kinase-like (PK-like)"/>
    <property type="match status" value="1"/>
</dbReference>
<name>A0ABR2YF78_9CHLO</name>
<dbReference type="Proteomes" id="UP001491310">
    <property type="component" value="Unassembled WGS sequence"/>
</dbReference>
<feature type="region of interest" description="Disordered" evidence="7">
    <location>
        <begin position="530"/>
        <end position="620"/>
    </location>
</feature>
<dbReference type="SMART" id="SM00220">
    <property type="entry name" value="S_TKc"/>
    <property type="match status" value="1"/>
</dbReference>
<organism evidence="10 11">
    <name type="scientific">Coccomyxa subellipsoidea</name>
    <dbReference type="NCBI Taxonomy" id="248742"/>
    <lineage>
        <taxon>Eukaryota</taxon>
        <taxon>Viridiplantae</taxon>
        <taxon>Chlorophyta</taxon>
        <taxon>core chlorophytes</taxon>
        <taxon>Trebouxiophyceae</taxon>
        <taxon>Trebouxiophyceae incertae sedis</taxon>
        <taxon>Coccomyxaceae</taxon>
        <taxon>Coccomyxa</taxon>
    </lineage>
</organism>
<feature type="compositionally biased region" description="Polar residues" evidence="7">
    <location>
        <begin position="746"/>
        <end position="775"/>
    </location>
</feature>
<gene>
    <name evidence="10" type="ORF">WJX75_005228</name>
</gene>
<dbReference type="PROSITE" id="PS00107">
    <property type="entry name" value="PROTEIN_KINASE_ATP"/>
    <property type="match status" value="1"/>
</dbReference>
<evidence type="ECO:0000256" key="7">
    <source>
        <dbReference type="SAM" id="MobiDB-lite"/>
    </source>
</evidence>
<dbReference type="Gene3D" id="1.10.510.10">
    <property type="entry name" value="Transferase(Phosphotransferase) domain 1"/>
    <property type="match status" value="1"/>
</dbReference>
<dbReference type="InterPro" id="IPR027084">
    <property type="entry name" value="Mps1_cat"/>
</dbReference>
<feature type="compositionally biased region" description="Low complexity" evidence="7">
    <location>
        <begin position="1263"/>
        <end position="1291"/>
    </location>
</feature>
<evidence type="ECO:0000313" key="10">
    <source>
        <dbReference type="EMBL" id="KAK9904135.1"/>
    </source>
</evidence>
<sequence length="1361" mass="143849">MDKENVGPAGRPLRVQPFSGLVSVGRKVLGRRDNTLPQESFSTQKLSSLKPRTLGTPGCGGKLLATPTSVQAARNSGTHSWEEDVRSYVQCQDTAAEPFHTQRRALSSALLSTSMSDSKAADFWWSFLANEEAALAGAGANVTVELGAKMGRQAITLFQLYKWATRVLPKRNSNSYLQLWLGYARHQGYRNQHEARETYKTLKDQNIGNASVSASLYVEWASLEICAEAGETERALSIVRKGIKANAQPISELHALEAKISAGHKGGAGETMTTKRVGAANAQHSAATTYLLPTPALRTNRRIRDFTQTTSLDMALSHNAASSVERDAAGEAVTADVSSRAPPPPAAPADHLTPISEASQQDSPPEAAQSHAVSADQQPAAGTRTEAAAATSEAVRMEATLVVRRGPAGAQHTSHSSFSGGSGASDEATVTINNNPRLSTPALTGRTDVSSGSSGSGEAETLDLKLRATAEMAAGPSGQRQSQPPAGEEPTVMVNHEARPGLGRAVLGGLRAGPRRTGLGGGAARVVLQSGAGDGTAPALTDSGKKRKAESDARVACPPQSAKACGPKRRPSPDVDMRARPETSPRRAYTVMTTPNGSVHRQHGGLDAAPQPQSSTAAPNAAEAGAFGVNRGLLKGASASNGSPDETLQVVHRARLPVAPEHARVPAMSIGAPPGPRGGRRAPVLAPRPSSTDADETVPLINGGLAAKALRGRQSIAPQRVQSHSEDVHMRRPGNGARSHAPANSADGQPQSAAVAQDLDQTVPLSRSGNLTRSSAAAEAAQNERPRLVPPPPPPSFAARPQVAPALPGAGSEPAPPGRQVMGPPPSRPRQPLSSISASQQQQERPRQPAEQPAAGPPATPEPSQKGQGPAQAPRVRRVREDENSVVVRGTRYTKLECVGRGGSSKVYKVMAPSRKIYALKRIRLTGRDHEAAAGFIDEITLLQRLRGHSNIIQLIDAEVIRGEGLIYMVLEYGDIDLARLLARHEANQREGGATELDENFIRLYWQQMLQAVHTIHEARIVHSDLKPANFLVVEGQLKLIDFGIAKAISSDTTSIAREAQVGTLNYMSPEAILGGATNIRGGPPMKVGRPSDVWSLGCILYQMVYGHTPFSSLAFIQKMHAITDPAHRVAMPTLRNTALSDVIRRCLDRNPRTRISMQELLSHPFLRPTAAAAPATPDCLVGLTREQLKKVLTQVSAASASGCPADLDTISEELFRQLSSGQTVNLASILGRARDRSQSNSPVDAPPAAARQSIEASKGENAAAAARQHVPAPAQAPARAPLQQRAAPPQPVALRAQDIMAGRAALKRVDAEALRAQSKPAAAEDSLEARLREGLAKFRFDDTAGSTAHAGDRTDDDFST</sequence>
<keyword evidence="5 6" id="KW-0067">ATP-binding</keyword>
<feature type="region of interest" description="Disordered" evidence="7">
    <location>
        <begin position="322"/>
        <end position="392"/>
    </location>
</feature>
<feature type="compositionally biased region" description="Low complexity" evidence="7">
    <location>
        <begin position="608"/>
        <end position="620"/>
    </location>
</feature>
<evidence type="ECO:0000256" key="2">
    <source>
        <dbReference type="ARBA" id="ARBA00022679"/>
    </source>
</evidence>
<keyword evidence="3 6" id="KW-0547">Nucleotide-binding</keyword>
<dbReference type="Gene3D" id="3.30.200.20">
    <property type="entry name" value="Phosphorylase Kinase, domain 1"/>
    <property type="match status" value="1"/>
</dbReference>
<dbReference type="PROSITE" id="PS51489">
    <property type="entry name" value="BUB1_N"/>
    <property type="match status" value="1"/>
</dbReference>
<evidence type="ECO:0000256" key="6">
    <source>
        <dbReference type="PROSITE-ProRule" id="PRU10141"/>
    </source>
</evidence>
<keyword evidence="2" id="KW-0808">Transferase</keyword>
<feature type="region of interest" description="Disordered" evidence="7">
    <location>
        <begin position="1234"/>
        <end position="1291"/>
    </location>
</feature>
<reference evidence="10 11" key="1">
    <citation type="journal article" date="2024" name="Nat. Commun.">
        <title>Phylogenomics reveals the evolutionary origins of lichenization in chlorophyte algae.</title>
        <authorList>
            <person name="Puginier C."/>
            <person name="Libourel C."/>
            <person name="Otte J."/>
            <person name="Skaloud P."/>
            <person name="Haon M."/>
            <person name="Grisel S."/>
            <person name="Petersen M."/>
            <person name="Berrin J.G."/>
            <person name="Delaux P.M."/>
            <person name="Dal Grande F."/>
            <person name="Keller J."/>
        </authorList>
    </citation>
    <scope>NUCLEOTIDE SEQUENCE [LARGE SCALE GENOMIC DNA]</scope>
    <source>
        <strain evidence="10 11">SAG 216-7</strain>
    </source>
</reference>
<keyword evidence="1" id="KW-0723">Serine/threonine-protein kinase</keyword>
<keyword evidence="4" id="KW-0418">Kinase</keyword>
<evidence type="ECO:0000256" key="3">
    <source>
        <dbReference type="ARBA" id="ARBA00022741"/>
    </source>
</evidence>
<dbReference type="EMBL" id="JALJOT010000013">
    <property type="protein sequence ID" value="KAK9904135.1"/>
    <property type="molecule type" value="Genomic_DNA"/>
</dbReference>
<evidence type="ECO:0000256" key="4">
    <source>
        <dbReference type="ARBA" id="ARBA00022777"/>
    </source>
</evidence>
<dbReference type="InterPro" id="IPR000719">
    <property type="entry name" value="Prot_kinase_dom"/>
</dbReference>
<feature type="compositionally biased region" description="Low complexity" evidence="7">
    <location>
        <begin position="830"/>
        <end position="854"/>
    </location>
</feature>
<dbReference type="Pfam" id="PF00069">
    <property type="entry name" value="Pkinase"/>
    <property type="match status" value="1"/>
</dbReference>
<proteinExistence type="predicted"/>
<evidence type="ECO:0000259" key="9">
    <source>
        <dbReference type="PROSITE" id="PS51489"/>
    </source>
</evidence>
<dbReference type="CDD" id="cd14131">
    <property type="entry name" value="PKc_Mps1"/>
    <property type="match status" value="1"/>
</dbReference>
<evidence type="ECO:0000313" key="11">
    <source>
        <dbReference type="Proteomes" id="UP001491310"/>
    </source>
</evidence>
<evidence type="ECO:0000256" key="1">
    <source>
        <dbReference type="ARBA" id="ARBA00022527"/>
    </source>
</evidence>
<feature type="domain" description="Protein kinase" evidence="8">
    <location>
        <begin position="893"/>
        <end position="1167"/>
    </location>
</feature>
<dbReference type="PANTHER" id="PTHR22974">
    <property type="entry name" value="MIXED LINEAGE PROTEIN KINASE"/>
    <property type="match status" value="1"/>
</dbReference>
<accession>A0ABR2YF78</accession>
<evidence type="ECO:0000259" key="8">
    <source>
        <dbReference type="PROSITE" id="PS50011"/>
    </source>
</evidence>
<dbReference type="InterPro" id="IPR013212">
    <property type="entry name" value="Mad3/Bub1_I"/>
</dbReference>
<dbReference type="InterPro" id="IPR017441">
    <property type="entry name" value="Protein_kinase_ATP_BS"/>
</dbReference>
<feature type="region of interest" description="Disordered" evidence="7">
    <location>
        <begin position="1342"/>
        <end position="1361"/>
    </location>
</feature>
<dbReference type="PROSITE" id="PS00108">
    <property type="entry name" value="PROTEIN_KINASE_ST"/>
    <property type="match status" value="1"/>
</dbReference>
<feature type="compositionally biased region" description="Polar residues" evidence="7">
    <location>
        <begin position="428"/>
        <end position="442"/>
    </location>
</feature>